<name>A0A2P4XLW6_9STRA</name>
<feature type="region of interest" description="Disordered" evidence="1">
    <location>
        <begin position="1"/>
        <end position="26"/>
    </location>
</feature>
<evidence type="ECO:0008006" key="4">
    <source>
        <dbReference type="Google" id="ProtNLM"/>
    </source>
</evidence>
<reference evidence="2 3" key="1">
    <citation type="journal article" date="2017" name="Genome Biol. Evol.">
        <title>Phytophthora megakarya and P. palmivora, closely related causal agents of cacao black pod rot, underwent increases in genome sizes and gene numbers by different mechanisms.</title>
        <authorList>
            <person name="Ali S.S."/>
            <person name="Shao J."/>
            <person name="Lary D.J."/>
            <person name="Kronmiller B."/>
            <person name="Shen D."/>
            <person name="Strem M.D."/>
            <person name="Amoako-Attah I."/>
            <person name="Akrofi A.Y."/>
            <person name="Begoude B.A."/>
            <person name="Ten Hoopen G.M."/>
            <person name="Coulibaly K."/>
            <person name="Kebe B.I."/>
            <person name="Melnick R.L."/>
            <person name="Guiltinan M.J."/>
            <person name="Tyler B.M."/>
            <person name="Meinhardt L.W."/>
            <person name="Bailey B.A."/>
        </authorList>
    </citation>
    <scope>NUCLEOTIDE SEQUENCE [LARGE SCALE GENOMIC DNA]</scope>
    <source>
        <strain evidence="3">sbr112.9</strain>
    </source>
</reference>
<feature type="compositionally biased region" description="Polar residues" evidence="1">
    <location>
        <begin position="246"/>
        <end position="255"/>
    </location>
</feature>
<dbReference type="Proteomes" id="UP000237271">
    <property type="component" value="Unassembled WGS sequence"/>
</dbReference>
<organism evidence="2 3">
    <name type="scientific">Phytophthora palmivora</name>
    <dbReference type="NCBI Taxonomy" id="4796"/>
    <lineage>
        <taxon>Eukaryota</taxon>
        <taxon>Sar</taxon>
        <taxon>Stramenopiles</taxon>
        <taxon>Oomycota</taxon>
        <taxon>Peronosporomycetes</taxon>
        <taxon>Peronosporales</taxon>
        <taxon>Peronosporaceae</taxon>
        <taxon>Phytophthora</taxon>
    </lineage>
</organism>
<dbReference type="OrthoDB" id="126917at2759"/>
<sequence length="270" mass="29843">MFWDSESGEEEGVVSDPREISNDLGEQQEFYQAALCQGASEETPAVPSTLPPNEETASPMFSEKLKVPRDFNHGPTLYQRRQDRSACDISNTLNSTQGIHQSPEETGRLWGLFSAWGYLWVQPENTTTQSQAEYLFWRWVSLKSVTVQKLKELREDRLLSYVLDQRDLRIEFVHLIAKRQLHSVMEGLRQQSKSSAHDERGYGSVNPGTVHSKAAKKPRTTYAPAVVDPKSQQPSGSQPGAGLPAPTSSVTRGNPATSQVAGASQSAVAL</sequence>
<feature type="region of interest" description="Disordered" evidence="1">
    <location>
        <begin position="187"/>
        <end position="270"/>
    </location>
</feature>
<evidence type="ECO:0000313" key="2">
    <source>
        <dbReference type="EMBL" id="POM66551.1"/>
    </source>
</evidence>
<feature type="compositionally biased region" description="Acidic residues" evidence="1">
    <location>
        <begin position="1"/>
        <end position="13"/>
    </location>
</feature>
<feature type="compositionally biased region" description="Low complexity" evidence="1">
    <location>
        <begin position="256"/>
        <end position="270"/>
    </location>
</feature>
<protein>
    <recommendedName>
        <fullName evidence="4">ATP-binding cassette (ABC) Superfamily</fullName>
    </recommendedName>
</protein>
<accession>A0A2P4XLW6</accession>
<feature type="region of interest" description="Disordered" evidence="1">
    <location>
        <begin position="38"/>
        <end position="57"/>
    </location>
</feature>
<gene>
    <name evidence="2" type="ORF">PHPALM_17569</name>
</gene>
<feature type="non-terminal residue" evidence="2">
    <location>
        <position position="270"/>
    </location>
</feature>
<dbReference type="AlphaFoldDB" id="A0A2P4XLW6"/>
<keyword evidence="3" id="KW-1185">Reference proteome</keyword>
<comment type="caution">
    <text evidence="2">The sequence shown here is derived from an EMBL/GenBank/DDBJ whole genome shotgun (WGS) entry which is preliminary data.</text>
</comment>
<evidence type="ECO:0000256" key="1">
    <source>
        <dbReference type="SAM" id="MobiDB-lite"/>
    </source>
</evidence>
<evidence type="ECO:0000313" key="3">
    <source>
        <dbReference type="Proteomes" id="UP000237271"/>
    </source>
</evidence>
<dbReference type="EMBL" id="NCKW01009587">
    <property type="protein sequence ID" value="POM66551.1"/>
    <property type="molecule type" value="Genomic_DNA"/>
</dbReference>
<proteinExistence type="predicted"/>